<dbReference type="EMBL" id="REFY01000002">
    <property type="protein sequence ID" value="RQG91276.1"/>
    <property type="molecule type" value="Genomic_DNA"/>
</dbReference>
<dbReference type="CDD" id="cd02966">
    <property type="entry name" value="TlpA_like_family"/>
    <property type="match status" value="1"/>
</dbReference>
<keyword evidence="3" id="KW-1185">Reference proteome</keyword>
<dbReference type="GO" id="GO:0016491">
    <property type="term" value="F:oxidoreductase activity"/>
    <property type="evidence" value="ECO:0007669"/>
    <property type="project" value="InterPro"/>
</dbReference>
<dbReference type="OrthoDB" id="115386at2157"/>
<evidence type="ECO:0000259" key="1">
    <source>
        <dbReference type="PROSITE" id="PS51352"/>
    </source>
</evidence>
<dbReference type="RefSeq" id="WP_124177396.1">
    <property type="nucleotide sequence ID" value="NZ_REFY01000002.1"/>
</dbReference>
<dbReference type="PANTHER" id="PTHR42852">
    <property type="entry name" value="THIOL:DISULFIDE INTERCHANGE PROTEIN DSBE"/>
    <property type="match status" value="1"/>
</dbReference>
<dbReference type="AlphaFoldDB" id="A0A3N6MC56"/>
<dbReference type="InterPro" id="IPR013766">
    <property type="entry name" value="Thioredoxin_domain"/>
</dbReference>
<dbReference type="InterPro" id="IPR036249">
    <property type="entry name" value="Thioredoxin-like_sf"/>
</dbReference>
<organism evidence="2 3">
    <name type="scientific">Natrarchaeobius halalkaliphilus</name>
    <dbReference type="NCBI Taxonomy" id="1679091"/>
    <lineage>
        <taxon>Archaea</taxon>
        <taxon>Methanobacteriati</taxon>
        <taxon>Methanobacteriota</taxon>
        <taxon>Stenosarchaea group</taxon>
        <taxon>Halobacteria</taxon>
        <taxon>Halobacteriales</taxon>
        <taxon>Natrialbaceae</taxon>
        <taxon>Natrarchaeobius</taxon>
    </lineage>
</organism>
<proteinExistence type="predicted"/>
<gene>
    <name evidence="2" type="ORF">EA462_04610</name>
</gene>
<feature type="domain" description="Thioredoxin" evidence="1">
    <location>
        <begin position="21"/>
        <end position="185"/>
    </location>
</feature>
<evidence type="ECO:0000313" key="2">
    <source>
        <dbReference type="EMBL" id="RQG91276.1"/>
    </source>
</evidence>
<evidence type="ECO:0000313" key="3">
    <source>
        <dbReference type="Proteomes" id="UP000273828"/>
    </source>
</evidence>
<name>A0A3N6MC56_9EURY</name>
<reference evidence="2 3" key="1">
    <citation type="submission" date="2018-10" db="EMBL/GenBank/DDBJ databases">
        <title>Natrarchaeobius chitinivorans gen. nov., sp. nov., and Natrarchaeobius haloalkaliphilus sp. nov., alkaliphilic, chitin-utilizing haloarchaea from hypersaline alkaline lakes.</title>
        <authorList>
            <person name="Sorokin D.Y."/>
            <person name="Elcheninov A.G."/>
            <person name="Kostrikina N.A."/>
            <person name="Bale N.J."/>
            <person name="Sinninghe Damste J.S."/>
            <person name="Khijniak T.V."/>
            <person name="Kublanov I.V."/>
            <person name="Toshchakov S.V."/>
        </authorList>
    </citation>
    <scope>NUCLEOTIDE SEQUENCE [LARGE SCALE GENOMIC DNA]</scope>
    <source>
        <strain evidence="2 3">AArcht-Sl</strain>
    </source>
</reference>
<dbReference type="Gene3D" id="3.40.30.10">
    <property type="entry name" value="Glutaredoxin"/>
    <property type="match status" value="1"/>
</dbReference>
<protein>
    <submittedName>
        <fullName evidence="2">TlpA family protein disulfide reductase</fullName>
    </submittedName>
</protein>
<dbReference type="PANTHER" id="PTHR42852:SF17">
    <property type="entry name" value="THIOREDOXIN-LIKE PROTEIN HI_1115"/>
    <property type="match status" value="1"/>
</dbReference>
<dbReference type="PROSITE" id="PS51352">
    <property type="entry name" value="THIOREDOXIN_2"/>
    <property type="match status" value="1"/>
</dbReference>
<dbReference type="InterPro" id="IPR013740">
    <property type="entry name" value="Redoxin"/>
</dbReference>
<dbReference type="Proteomes" id="UP000273828">
    <property type="component" value="Unassembled WGS sequence"/>
</dbReference>
<dbReference type="InterPro" id="IPR050553">
    <property type="entry name" value="Thioredoxin_ResA/DsbE_sf"/>
</dbReference>
<sequence>MRRRDVIAGVASAGVIAGGGALAIFGVPSAEELTGTDGDGAVHDPLETETIDAPGSEAGTVLVPEPGRVTFVDIFGTWCAPCIEQMPALAETNERIGDDVQFLSITNESVGENGSITEEELVGWWDEHDGNWTVGLDPAAELTERYLAGGYPSAAVIDESGRLRWSDSGIKTADELVGRIEAVLEE</sequence>
<dbReference type="SUPFAM" id="SSF52833">
    <property type="entry name" value="Thioredoxin-like"/>
    <property type="match status" value="1"/>
</dbReference>
<accession>A0A3N6MC56</accession>
<dbReference type="Pfam" id="PF08534">
    <property type="entry name" value="Redoxin"/>
    <property type="match status" value="1"/>
</dbReference>
<comment type="caution">
    <text evidence="2">The sequence shown here is derived from an EMBL/GenBank/DDBJ whole genome shotgun (WGS) entry which is preliminary data.</text>
</comment>